<name>A0A914DXR2_9BILA</name>
<reference evidence="3" key="1">
    <citation type="submission" date="2022-11" db="UniProtKB">
        <authorList>
            <consortium name="WormBaseParasite"/>
        </authorList>
    </citation>
    <scope>IDENTIFICATION</scope>
</reference>
<keyword evidence="1" id="KW-1133">Transmembrane helix</keyword>
<protein>
    <submittedName>
        <fullName evidence="3">Uncharacterized protein</fullName>
    </submittedName>
</protein>
<dbReference type="Proteomes" id="UP000887540">
    <property type="component" value="Unplaced"/>
</dbReference>
<sequence>MMSHGNVLMTTAFSESLNGHPDQSFFIFLHYFNLFIIGLQLFSWFPFTGLAVPCIMLSIFLIGYVMLGLLIKYHSSERRSVLIFFSKVEWEPLEEEDRQLARERQLAIGIANYPFIR</sequence>
<proteinExistence type="predicted"/>
<feature type="transmembrane region" description="Helical" evidence="1">
    <location>
        <begin position="25"/>
        <end position="44"/>
    </location>
</feature>
<evidence type="ECO:0000313" key="3">
    <source>
        <dbReference type="WBParaSite" id="ACRNAN_scaffold4354.g9349.t1"/>
    </source>
</evidence>
<keyword evidence="1" id="KW-0812">Transmembrane</keyword>
<evidence type="ECO:0000313" key="2">
    <source>
        <dbReference type="Proteomes" id="UP000887540"/>
    </source>
</evidence>
<organism evidence="2 3">
    <name type="scientific">Acrobeloides nanus</name>
    <dbReference type="NCBI Taxonomy" id="290746"/>
    <lineage>
        <taxon>Eukaryota</taxon>
        <taxon>Metazoa</taxon>
        <taxon>Ecdysozoa</taxon>
        <taxon>Nematoda</taxon>
        <taxon>Chromadorea</taxon>
        <taxon>Rhabditida</taxon>
        <taxon>Tylenchina</taxon>
        <taxon>Cephalobomorpha</taxon>
        <taxon>Cephaloboidea</taxon>
        <taxon>Cephalobidae</taxon>
        <taxon>Acrobeloides</taxon>
    </lineage>
</organism>
<dbReference type="WBParaSite" id="ACRNAN_scaffold4354.g9349.t1">
    <property type="protein sequence ID" value="ACRNAN_scaffold4354.g9349.t1"/>
    <property type="gene ID" value="ACRNAN_scaffold4354.g9349"/>
</dbReference>
<evidence type="ECO:0000256" key="1">
    <source>
        <dbReference type="SAM" id="Phobius"/>
    </source>
</evidence>
<feature type="transmembrane region" description="Helical" evidence="1">
    <location>
        <begin position="50"/>
        <end position="71"/>
    </location>
</feature>
<keyword evidence="2" id="KW-1185">Reference proteome</keyword>
<accession>A0A914DXR2</accession>
<dbReference type="AlphaFoldDB" id="A0A914DXR2"/>
<keyword evidence="1" id="KW-0472">Membrane</keyword>